<evidence type="ECO:0000313" key="7">
    <source>
        <dbReference type="EMBL" id="WFD11965.1"/>
    </source>
</evidence>
<evidence type="ECO:0000256" key="4">
    <source>
        <dbReference type="ARBA" id="ARBA00023136"/>
    </source>
</evidence>
<evidence type="ECO:0000256" key="6">
    <source>
        <dbReference type="SAM" id="Coils"/>
    </source>
</evidence>
<accession>A0ABY8EIW4</accession>
<reference evidence="7 8" key="1">
    <citation type="submission" date="2023-03" db="EMBL/GenBank/DDBJ databases">
        <title>Complete genome sequence of Tepidibacter sp. SWIR-1, isolated from a deep-sea hydrothermal vent.</title>
        <authorList>
            <person name="Li X."/>
        </authorList>
    </citation>
    <scope>NUCLEOTIDE SEQUENCE [LARGE SCALE GENOMIC DNA]</scope>
    <source>
        <strain evidence="7 8">SWIR-1</strain>
    </source>
</reference>
<gene>
    <name evidence="7" type="ORF">P4S50_07775</name>
</gene>
<keyword evidence="3" id="KW-0812">Transmembrane</keyword>
<evidence type="ECO:0000256" key="1">
    <source>
        <dbReference type="ARBA" id="ARBA00004442"/>
    </source>
</evidence>
<dbReference type="RefSeq" id="WP_277734197.1">
    <property type="nucleotide sequence ID" value="NZ_CP120733.1"/>
</dbReference>
<feature type="coiled-coil region" evidence="6">
    <location>
        <begin position="269"/>
        <end position="325"/>
    </location>
</feature>
<name>A0ABY8EIW4_9FIRM</name>
<dbReference type="Gene3D" id="1.20.1600.10">
    <property type="entry name" value="Outer membrane efflux proteins (OEP)"/>
    <property type="match status" value="2"/>
</dbReference>
<keyword evidence="2" id="KW-1134">Transmembrane beta strand</keyword>
<comment type="subcellular location">
    <subcellularLocation>
        <location evidence="1">Cell outer membrane</location>
    </subcellularLocation>
</comment>
<organism evidence="7 8">
    <name type="scientific">Tepidibacter hydrothermalis</name>
    <dbReference type="NCBI Taxonomy" id="3036126"/>
    <lineage>
        <taxon>Bacteria</taxon>
        <taxon>Bacillati</taxon>
        <taxon>Bacillota</taxon>
        <taxon>Clostridia</taxon>
        <taxon>Peptostreptococcales</taxon>
        <taxon>Peptostreptococcaceae</taxon>
        <taxon>Tepidibacter</taxon>
    </lineage>
</organism>
<protein>
    <submittedName>
        <fullName evidence="7">TolC family protein</fullName>
    </submittedName>
</protein>
<sequence length="375" mass="44894">MKKNRRIVLFIMLVVFTLFNSIIQFKSFANDLENNILTLEKAQSEAILNSNILKEDNRSLDALHDERSKTRRQEKQIKNSKSDYSTLEDYKYESGDKMKEVDIKIKGSELKLKEDEDQIKRKVLNSFQDILIKQKELEIAKINIEYEYKKLEISKLKNKLGKISNIDLESSQNKYDELVTSLSTKEIELKNLYSSLNQLMGHEINERYTVVLDNMHEDMDIKNIKKPADIMEVVLKNRYDYVSLKNNYEIQNLNLNNIKIKYPPNTYMYKEQERTLNNYEESYKEKEISIKNELENEYSQLILSREKLNDNEQILKNSKTILENKYNFFEYGRLSKMDIENAKIDMMNKELDYMNNKFEFQRNLDKYISNYDYIK</sequence>
<evidence type="ECO:0000256" key="3">
    <source>
        <dbReference type="ARBA" id="ARBA00022692"/>
    </source>
</evidence>
<dbReference type="EMBL" id="CP120733">
    <property type="protein sequence ID" value="WFD11965.1"/>
    <property type="molecule type" value="Genomic_DNA"/>
</dbReference>
<keyword evidence="8" id="KW-1185">Reference proteome</keyword>
<proteinExistence type="predicted"/>
<dbReference type="PANTHER" id="PTHR30026">
    <property type="entry name" value="OUTER MEMBRANE PROTEIN TOLC"/>
    <property type="match status" value="1"/>
</dbReference>
<dbReference type="SUPFAM" id="SSF56954">
    <property type="entry name" value="Outer membrane efflux proteins (OEP)"/>
    <property type="match status" value="1"/>
</dbReference>
<dbReference type="Proteomes" id="UP001222800">
    <property type="component" value="Chromosome"/>
</dbReference>
<evidence type="ECO:0000256" key="5">
    <source>
        <dbReference type="ARBA" id="ARBA00023237"/>
    </source>
</evidence>
<evidence type="ECO:0000313" key="8">
    <source>
        <dbReference type="Proteomes" id="UP001222800"/>
    </source>
</evidence>
<evidence type="ECO:0000256" key="2">
    <source>
        <dbReference type="ARBA" id="ARBA00022452"/>
    </source>
</evidence>
<keyword evidence="5" id="KW-0998">Cell outer membrane</keyword>
<dbReference type="InterPro" id="IPR051906">
    <property type="entry name" value="TolC-like"/>
</dbReference>
<keyword evidence="6" id="KW-0175">Coiled coil</keyword>
<keyword evidence="4" id="KW-0472">Membrane</keyword>
<dbReference type="PANTHER" id="PTHR30026:SF20">
    <property type="entry name" value="OUTER MEMBRANE PROTEIN TOLC"/>
    <property type="match status" value="1"/>
</dbReference>